<evidence type="ECO:0000313" key="10">
    <source>
        <dbReference type="Proteomes" id="UP000034098"/>
    </source>
</evidence>
<dbReference type="Pfam" id="PF13396">
    <property type="entry name" value="PLDc_N"/>
    <property type="match status" value="1"/>
</dbReference>
<dbReference type="EMBL" id="JYJA01000024">
    <property type="protein sequence ID" value="KJL44663.1"/>
    <property type="molecule type" value="Genomic_DNA"/>
</dbReference>
<feature type="domain" description="Cardiolipin synthase N-terminal" evidence="8">
    <location>
        <begin position="40"/>
        <end position="80"/>
    </location>
</feature>
<keyword evidence="4 6" id="KW-1133">Transmembrane helix</keyword>
<dbReference type="RefSeq" id="WP_045296829.1">
    <property type="nucleotide sequence ID" value="NZ_JYJA01000024.1"/>
</dbReference>
<evidence type="ECO:0000256" key="2">
    <source>
        <dbReference type="ARBA" id="ARBA00022475"/>
    </source>
</evidence>
<evidence type="ECO:0000259" key="8">
    <source>
        <dbReference type="Pfam" id="PF13396"/>
    </source>
</evidence>
<evidence type="ECO:0000256" key="6">
    <source>
        <dbReference type="SAM" id="Phobius"/>
    </source>
</evidence>
<reference evidence="9 10" key="1">
    <citation type="submission" date="2015-02" db="EMBL/GenBank/DDBJ databases">
        <title>Draft genome sequences of ten Microbacterium spp. with emphasis on heavy metal contaminated environments.</title>
        <authorList>
            <person name="Corretto E."/>
        </authorList>
    </citation>
    <scope>NUCLEOTIDE SEQUENCE [LARGE SCALE GENOMIC DNA]</scope>
    <source>
        <strain evidence="9 10">DSM 8608</strain>
    </source>
</reference>
<organism evidence="9 10">
    <name type="scientific">Microbacterium trichothecenolyticum</name>
    <name type="common">Aureobacterium trichothecenolyticum</name>
    <dbReference type="NCBI Taxonomy" id="69370"/>
    <lineage>
        <taxon>Bacteria</taxon>
        <taxon>Bacillati</taxon>
        <taxon>Actinomycetota</taxon>
        <taxon>Actinomycetes</taxon>
        <taxon>Micrococcales</taxon>
        <taxon>Microbacteriaceae</taxon>
        <taxon>Microbacterium</taxon>
    </lineage>
</organism>
<name>A0A0M2HDI0_MICTR</name>
<dbReference type="Proteomes" id="UP000034098">
    <property type="component" value="Unassembled WGS sequence"/>
</dbReference>
<protein>
    <recommendedName>
        <fullName evidence="11">Phospholipase D-like protein</fullName>
    </recommendedName>
</protein>
<dbReference type="InterPro" id="IPR027379">
    <property type="entry name" value="CLS_N"/>
</dbReference>
<gene>
    <name evidence="9" type="ORF">RS82_00619</name>
</gene>
<comment type="subcellular location">
    <subcellularLocation>
        <location evidence="1">Cell membrane</location>
        <topology evidence="1">Multi-pass membrane protein</topology>
    </subcellularLocation>
</comment>
<evidence type="ECO:0000256" key="4">
    <source>
        <dbReference type="ARBA" id="ARBA00022989"/>
    </source>
</evidence>
<dbReference type="AlphaFoldDB" id="A0A0M2HDI0"/>
<evidence type="ECO:0000256" key="3">
    <source>
        <dbReference type="ARBA" id="ARBA00022692"/>
    </source>
</evidence>
<dbReference type="InterPro" id="IPR018649">
    <property type="entry name" value="SHOCT"/>
</dbReference>
<comment type="caution">
    <text evidence="9">The sequence shown here is derived from an EMBL/GenBank/DDBJ whole genome shotgun (WGS) entry which is preliminary data.</text>
</comment>
<evidence type="ECO:0000256" key="5">
    <source>
        <dbReference type="ARBA" id="ARBA00023136"/>
    </source>
</evidence>
<keyword evidence="2" id="KW-1003">Cell membrane</keyword>
<dbReference type="OrthoDB" id="7596142at2"/>
<dbReference type="PATRIC" id="fig|69370.6.peg.643"/>
<evidence type="ECO:0008006" key="11">
    <source>
        <dbReference type="Google" id="ProtNLM"/>
    </source>
</evidence>
<keyword evidence="10" id="KW-1185">Reference proteome</keyword>
<feature type="domain" description="SHOCT" evidence="7">
    <location>
        <begin position="115"/>
        <end position="142"/>
    </location>
</feature>
<sequence length="143" mass="16130">MRIIEAVTTGYEYQGFWGSFWDIIWWFLWIFFFMAYLFALFAVIADLFRDHKLSGWWKAVWIIFLIFVPFLTLLVYLIARGNGMAKRSAKEASELQSAQDAYIKSVAGAGPSPADEIAKAKGLLDAGTITQAEYDALKAKALG</sequence>
<feature type="transmembrane region" description="Helical" evidence="6">
    <location>
        <begin position="23"/>
        <end position="48"/>
    </location>
</feature>
<dbReference type="GO" id="GO:0005886">
    <property type="term" value="C:plasma membrane"/>
    <property type="evidence" value="ECO:0007669"/>
    <property type="project" value="UniProtKB-SubCell"/>
</dbReference>
<accession>A0A0M2HDI0</accession>
<evidence type="ECO:0000313" key="9">
    <source>
        <dbReference type="EMBL" id="KJL44663.1"/>
    </source>
</evidence>
<feature type="transmembrane region" description="Helical" evidence="6">
    <location>
        <begin position="60"/>
        <end position="79"/>
    </location>
</feature>
<proteinExistence type="predicted"/>
<evidence type="ECO:0000259" key="7">
    <source>
        <dbReference type="Pfam" id="PF09851"/>
    </source>
</evidence>
<evidence type="ECO:0000256" key="1">
    <source>
        <dbReference type="ARBA" id="ARBA00004651"/>
    </source>
</evidence>
<keyword evidence="3 6" id="KW-0812">Transmembrane</keyword>
<dbReference type="Pfam" id="PF09851">
    <property type="entry name" value="SHOCT"/>
    <property type="match status" value="1"/>
</dbReference>
<keyword evidence="5 6" id="KW-0472">Membrane</keyword>